<dbReference type="RefSeq" id="WP_235322984.1">
    <property type="nucleotide sequence ID" value="NZ_JAFBIT010000001.1"/>
</dbReference>
<evidence type="ECO:0000256" key="1">
    <source>
        <dbReference type="SAM" id="Phobius"/>
    </source>
</evidence>
<keyword evidence="1" id="KW-1133">Transmembrane helix</keyword>
<keyword evidence="1" id="KW-0812">Transmembrane</keyword>
<sequence>MNKNTVDRVNKATFILLLVFAAVAILAAMIAGPLGHKTISISASACACIIGVSLIVHTLRAFISKR</sequence>
<accession>A0ABS9CNP8</accession>
<dbReference type="EMBL" id="JAFBIT010000001">
    <property type="protein sequence ID" value="MCF2651960.1"/>
    <property type="molecule type" value="Genomic_DNA"/>
</dbReference>
<keyword evidence="1" id="KW-0472">Membrane</keyword>
<organism evidence="2 3">
    <name type="scientific">Anaeromassilibacillus senegalensis</name>
    <dbReference type="NCBI Taxonomy" id="1673717"/>
    <lineage>
        <taxon>Bacteria</taxon>
        <taxon>Bacillati</taxon>
        <taxon>Bacillota</taxon>
        <taxon>Clostridia</taxon>
        <taxon>Eubacteriales</taxon>
        <taxon>Acutalibacteraceae</taxon>
        <taxon>Anaeromassilibacillus</taxon>
    </lineage>
</organism>
<name>A0ABS9CNP8_9FIRM</name>
<feature type="transmembrane region" description="Helical" evidence="1">
    <location>
        <begin position="41"/>
        <end position="63"/>
    </location>
</feature>
<comment type="caution">
    <text evidence="2">The sequence shown here is derived from an EMBL/GenBank/DDBJ whole genome shotgun (WGS) entry which is preliminary data.</text>
</comment>
<keyword evidence="3" id="KW-1185">Reference proteome</keyword>
<proteinExistence type="predicted"/>
<evidence type="ECO:0000313" key="3">
    <source>
        <dbReference type="Proteomes" id="UP001299220"/>
    </source>
</evidence>
<dbReference type="Proteomes" id="UP001299220">
    <property type="component" value="Unassembled WGS sequence"/>
</dbReference>
<gene>
    <name evidence="2" type="ORF">JQM67_05040</name>
</gene>
<evidence type="ECO:0000313" key="2">
    <source>
        <dbReference type="EMBL" id="MCF2651960.1"/>
    </source>
</evidence>
<feature type="transmembrane region" description="Helical" evidence="1">
    <location>
        <begin position="12"/>
        <end position="35"/>
    </location>
</feature>
<reference evidence="2 3" key="1">
    <citation type="submission" date="2020-12" db="EMBL/GenBank/DDBJ databases">
        <title>Whole genome sequences of gut porcine anaerobes.</title>
        <authorList>
            <person name="Kubasova T."/>
            <person name="Jahodarova E."/>
            <person name="Rychlik I."/>
        </authorList>
    </citation>
    <scope>NUCLEOTIDE SEQUENCE [LARGE SCALE GENOMIC DNA]</scope>
    <source>
        <strain evidence="2 3">An867</strain>
    </source>
</reference>
<protein>
    <submittedName>
        <fullName evidence="2">Uncharacterized protein</fullName>
    </submittedName>
</protein>